<feature type="signal peptide" evidence="7">
    <location>
        <begin position="1"/>
        <end position="22"/>
    </location>
</feature>
<evidence type="ECO:0000259" key="8">
    <source>
        <dbReference type="PROSITE" id="PS50234"/>
    </source>
</evidence>
<dbReference type="GO" id="GO:0005576">
    <property type="term" value="C:extracellular region"/>
    <property type="evidence" value="ECO:0007669"/>
    <property type="project" value="UniProtKB-SubCell"/>
</dbReference>
<feature type="domain" description="VWFA" evidence="8">
    <location>
        <begin position="369"/>
        <end position="536"/>
    </location>
</feature>
<dbReference type="Gene3D" id="3.40.50.410">
    <property type="entry name" value="von Willebrand factor, type A domain"/>
    <property type="match status" value="2"/>
</dbReference>
<dbReference type="PRINTS" id="PR00453">
    <property type="entry name" value="VWFADOMAIN"/>
</dbReference>
<organism evidence="9 10">
    <name type="scientific">Patella caerulea</name>
    <name type="common">Rayed Mediterranean limpet</name>
    <dbReference type="NCBI Taxonomy" id="87958"/>
    <lineage>
        <taxon>Eukaryota</taxon>
        <taxon>Metazoa</taxon>
        <taxon>Spiralia</taxon>
        <taxon>Lophotrochozoa</taxon>
        <taxon>Mollusca</taxon>
        <taxon>Gastropoda</taxon>
        <taxon>Patellogastropoda</taxon>
        <taxon>Patelloidea</taxon>
        <taxon>Patellidae</taxon>
        <taxon>Patella</taxon>
    </lineage>
</organism>
<dbReference type="PANTHER" id="PTHR24020:SF84">
    <property type="entry name" value="VWFA DOMAIN-CONTAINING PROTEIN"/>
    <property type="match status" value="1"/>
</dbReference>
<evidence type="ECO:0000313" key="10">
    <source>
        <dbReference type="Proteomes" id="UP001347796"/>
    </source>
</evidence>
<gene>
    <name evidence="9" type="ORF">SNE40_005423</name>
</gene>
<sequence length="551" mass="60320">MYKFTWIFLLIATLIKLEQIEGGAKDCGLTADVVFLIDDSGSIWKPNFAKQLQFVANLVSTFDIGVNKTQVGAVTFSLGYHKEFLLNTHTDKKSVLKGIRDIQYSYGYRTDTGNALRFARKVVFRPENGARSYLPQIVILTTDGGSSNSRLTLSEARKLRDIGVKVFAIGVGVRINERELKGIGSRPSDDYTVMVDNFDKLEDIQARLALKACQVEVETTPKPTTTTPKPTTTTPKPTTTTPKPTTTTLEPTTTTPEPTTTTTTPLPTTTRPKPTPKLIKKLKPASGMAPHVDNRIMPMEQNVIGISRNSVYGIGKNKKSWIGASHANAVGVKNANAIGVKNDGMMIGMDKRNWMGEDQAAYAQKSSADVMFVADFAQADSPSVTNTLNVIGNTARALDVGKDSVHIGFASSACPNLNFMDFNQYSSGKDFANALTGKGNVLIADLLSSAVDALTGKTARKTAQRIIVMFISGEVKDRKKAEQEISRAKKNDIEVILVSTSKDSDRDIRRLSKKPRRDHIVLFENLGLGVDVFNKISKFIPKKKEGYPFKG</sequence>
<keyword evidence="5" id="KW-0325">Glycoprotein</keyword>
<comment type="subcellular location">
    <subcellularLocation>
        <location evidence="1">Secreted</location>
    </subcellularLocation>
</comment>
<keyword evidence="10" id="KW-1185">Reference proteome</keyword>
<evidence type="ECO:0000256" key="6">
    <source>
        <dbReference type="SAM" id="MobiDB-lite"/>
    </source>
</evidence>
<dbReference type="InterPro" id="IPR036465">
    <property type="entry name" value="vWFA_dom_sf"/>
</dbReference>
<dbReference type="InterPro" id="IPR050525">
    <property type="entry name" value="ECM_Assembly_Org"/>
</dbReference>
<dbReference type="Proteomes" id="UP001347796">
    <property type="component" value="Unassembled WGS sequence"/>
</dbReference>
<feature type="region of interest" description="Disordered" evidence="6">
    <location>
        <begin position="218"/>
        <end position="292"/>
    </location>
</feature>
<evidence type="ECO:0000256" key="7">
    <source>
        <dbReference type="SAM" id="SignalP"/>
    </source>
</evidence>
<keyword evidence="3 7" id="KW-0732">Signal</keyword>
<proteinExistence type="predicted"/>
<dbReference type="SUPFAM" id="SSF53300">
    <property type="entry name" value="vWA-like"/>
    <property type="match status" value="2"/>
</dbReference>
<dbReference type="PANTHER" id="PTHR24020">
    <property type="entry name" value="COLLAGEN ALPHA"/>
    <property type="match status" value="1"/>
</dbReference>
<keyword evidence="4" id="KW-0677">Repeat</keyword>
<evidence type="ECO:0000313" key="9">
    <source>
        <dbReference type="EMBL" id="KAK6187378.1"/>
    </source>
</evidence>
<keyword evidence="2" id="KW-0964">Secreted</keyword>
<dbReference type="EMBL" id="JAZGQO010000004">
    <property type="protein sequence ID" value="KAK6187378.1"/>
    <property type="molecule type" value="Genomic_DNA"/>
</dbReference>
<evidence type="ECO:0000256" key="5">
    <source>
        <dbReference type="ARBA" id="ARBA00023180"/>
    </source>
</evidence>
<feature type="domain" description="VWFA" evidence="8">
    <location>
        <begin position="32"/>
        <end position="208"/>
    </location>
</feature>
<comment type="caution">
    <text evidence="9">The sequence shown here is derived from an EMBL/GenBank/DDBJ whole genome shotgun (WGS) entry which is preliminary data.</text>
</comment>
<evidence type="ECO:0000256" key="3">
    <source>
        <dbReference type="ARBA" id="ARBA00022729"/>
    </source>
</evidence>
<accession>A0AAN8PXE8</accession>
<dbReference type="PROSITE" id="PS50234">
    <property type="entry name" value="VWFA"/>
    <property type="match status" value="2"/>
</dbReference>
<feature type="compositionally biased region" description="Low complexity" evidence="6">
    <location>
        <begin position="220"/>
        <end position="272"/>
    </location>
</feature>
<dbReference type="Pfam" id="PF00092">
    <property type="entry name" value="VWA"/>
    <property type="match status" value="2"/>
</dbReference>
<reference evidence="9 10" key="1">
    <citation type="submission" date="2024-01" db="EMBL/GenBank/DDBJ databases">
        <title>The genome of the rayed Mediterranean limpet Patella caerulea (Linnaeus, 1758).</title>
        <authorList>
            <person name="Anh-Thu Weber A."/>
            <person name="Halstead-Nussloch G."/>
        </authorList>
    </citation>
    <scope>NUCLEOTIDE SEQUENCE [LARGE SCALE GENOMIC DNA]</scope>
    <source>
        <strain evidence="9">AATW-2023a</strain>
        <tissue evidence="9">Whole specimen</tissue>
    </source>
</reference>
<dbReference type="SMART" id="SM00327">
    <property type="entry name" value="VWA"/>
    <property type="match status" value="2"/>
</dbReference>
<dbReference type="InterPro" id="IPR002035">
    <property type="entry name" value="VWF_A"/>
</dbReference>
<evidence type="ECO:0000256" key="2">
    <source>
        <dbReference type="ARBA" id="ARBA00022525"/>
    </source>
</evidence>
<dbReference type="AlphaFoldDB" id="A0AAN8PXE8"/>
<feature type="chain" id="PRO_5043011751" description="VWFA domain-containing protein" evidence="7">
    <location>
        <begin position="23"/>
        <end position="551"/>
    </location>
</feature>
<protein>
    <recommendedName>
        <fullName evidence="8">VWFA domain-containing protein</fullName>
    </recommendedName>
</protein>
<dbReference type="FunFam" id="3.40.50.410:FF:000004">
    <property type="entry name" value="collagen alpha-6(VI) chain"/>
    <property type="match status" value="1"/>
</dbReference>
<name>A0AAN8PXE8_PATCE</name>
<evidence type="ECO:0000256" key="1">
    <source>
        <dbReference type="ARBA" id="ARBA00004613"/>
    </source>
</evidence>
<evidence type="ECO:0000256" key="4">
    <source>
        <dbReference type="ARBA" id="ARBA00022737"/>
    </source>
</evidence>